<keyword evidence="14" id="KW-1185">Reference proteome</keyword>
<reference evidence="13 14" key="1">
    <citation type="submission" date="2017-04" db="EMBL/GenBank/DDBJ databases">
        <authorList>
            <person name="Afonso C.L."/>
            <person name="Miller P.J."/>
            <person name="Scott M.A."/>
            <person name="Spackman E."/>
            <person name="Goraichik I."/>
            <person name="Dimitrov K.M."/>
            <person name="Suarez D.L."/>
            <person name="Swayne D.E."/>
        </authorList>
    </citation>
    <scope>NUCLEOTIDE SEQUENCE [LARGE SCALE GENOMIC DNA]</scope>
    <source>
        <strain evidence="13 14">DSM 3385</strain>
    </source>
</reference>
<dbReference type="InterPro" id="IPR035965">
    <property type="entry name" value="PAS-like_dom_sf"/>
</dbReference>
<dbReference type="SMART" id="SM00086">
    <property type="entry name" value="PAC"/>
    <property type="match status" value="1"/>
</dbReference>
<dbReference type="Pfam" id="PF13426">
    <property type="entry name" value="PAS_9"/>
    <property type="match status" value="1"/>
</dbReference>
<dbReference type="Proteomes" id="UP000192418">
    <property type="component" value="Unassembled WGS sequence"/>
</dbReference>
<evidence type="ECO:0000256" key="3">
    <source>
        <dbReference type="ARBA" id="ARBA00022840"/>
    </source>
</evidence>
<dbReference type="Gene3D" id="3.40.50.300">
    <property type="entry name" value="P-loop containing nucleotide triphosphate hydrolases"/>
    <property type="match status" value="1"/>
</dbReference>
<dbReference type="PANTHER" id="PTHR32071:SF57">
    <property type="entry name" value="C4-DICARBOXYLATE TRANSPORT TRANSCRIPTIONAL REGULATORY PROTEIN DCTD"/>
    <property type="match status" value="1"/>
</dbReference>
<evidence type="ECO:0000256" key="4">
    <source>
        <dbReference type="ARBA" id="ARBA00023015"/>
    </source>
</evidence>
<evidence type="ECO:0000256" key="8">
    <source>
        <dbReference type="SAM" id="Coils"/>
    </source>
</evidence>
<dbReference type="EMBL" id="FWXY01000037">
    <property type="protein sequence ID" value="SMD11377.1"/>
    <property type="molecule type" value="Genomic_DNA"/>
</dbReference>
<dbReference type="PROSITE" id="PS50113">
    <property type="entry name" value="PAC"/>
    <property type="match status" value="1"/>
</dbReference>
<dbReference type="NCBIfam" id="TIGR00229">
    <property type="entry name" value="sensory_box"/>
    <property type="match status" value="2"/>
</dbReference>
<evidence type="ECO:0000256" key="7">
    <source>
        <dbReference type="ARBA" id="ARBA00029500"/>
    </source>
</evidence>
<keyword evidence="3" id="KW-0067">ATP-binding</keyword>
<dbReference type="Pfam" id="PF08447">
    <property type="entry name" value="PAS_3"/>
    <property type="match status" value="1"/>
</dbReference>
<feature type="domain" description="PAS" evidence="11">
    <location>
        <begin position="174"/>
        <end position="220"/>
    </location>
</feature>
<dbReference type="FunFam" id="3.40.50.300:FF:000006">
    <property type="entry name" value="DNA-binding transcriptional regulator NtrC"/>
    <property type="match status" value="1"/>
</dbReference>
<dbReference type="InterPro" id="IPR030828">
    <property type="entry name" value="HTH_TyrR"/>
</dbReference>
<dbReference type="Pfam" id="PF18024">
    <property type="entry name" value="HTH_50"/>
    <property type="match status" value="1"/>
</dbReference>
<accession>A0A1W2ENU3</accession>
<feature type="domain" description="PAC" evidence="12">
    <location>
        <begin position="102"/>
        <end position="155"/>
    </location>
</feature>
<evidence type="ECO:0000256" key="1">
    <source>
        <dbReference type="ARBA" id="ARBA00022741"/>
    </source>
</evidence>
<dbReference type="PROSITE" id="PS00675">
    <property type="entry name" value="SIGMA54_INTERACT_1"/>
    <property type="match status" value="1"/>
</dbReference>
<keyword evidence="4" id="KW-0805">Transcription regulation</keyword>
<gene>
    <name evidence="13" type="ORF">SAMN02746065_1378</name>
</gene>
<dbReference type="Gene3D" id="3.30.450.20">
    <property type="entry name" value="PAS domain"/>
    <property type="match status" value="2"/>
</dbReference>
<dbReference type="SMART" id="SM00382">
    <property type="entry name" value="AAA"/>
    <property type="match status" value="1"/>
</dbReference>
<dbReference type="GO" id="GO:0006355">
    <property type="term" value="P:regulation of DNA-templated transcription"/>
    <property type="evidence" value="ECO:0007669"/>
    <property type="project" value="InterPro"/>
</dbReference>
<feature type="coiled-coil region" evidence="8">
    <location>
        <begin position="143"/>
        <end position="184"/>
    </location>
</feature>
<evidence type="ECO:0000259" key="12">
    <source>
        <dbReference type="PROSITE" id="PS50113"/>
    </source>
</evidence>
<dbReference type="InterPro" id="IPR013655">
    <property type="entry name" value="PAS_fold_3"/>
</dbReference>
<keyword evidence="1" id="KW-0547">Nucleotide-binding</keyword>
<dbReference type="SUPFAM" id="SSF55785">
    <property type="entry name" value="PYP-like sensor domain (PAS domain)"/>
    <property type="match status" value="2"/>
</dbReference>
<dbReference type="InterPro" id="IPR003593">
    <property type="entry name" value="AAA+_ATPase"/>
</dbReference>
<sequence length="640" mass="73351">MTDTQPESIFDKEFRPNDNGGTSLENEERLHYALTASEEGIWDWNLANDTGYLSPRYYEMLGYQVDEFPGTGNNWANMIHPDDKTKALKAIVDVIRKRRKSYHSTYRLKASDGSYRWILSRGVVVRWDEQEIPLRLVGTHLDITEARQKDEALLRYKENLEREVEKQTKELKATNRQLETILNASSESIWVCDGTGKVLAINRAAEKLLHIKSCDVLGKNIRSLKKNNFFDRSATLEVIKTRKTVTIMQNIKKPRKQLMVTGTPVFNDIGDIEMIIINERDLTSLNKMRDELEQAQSTSSRYKEELTNLNLKELKEQNIIAESKEMQQVITTVMKLARRKVSPILIMGESGTGKGLLAKYIHSQAFDKNCPFVQLNCAALPETLLEAELFGYDKGAFTGARDKGKIGLFEMASGGTLFLDELGEMSLPVQAKLLKCLEEKEVMRLGGLKPVKIDCNVITATNMNLNRQVRQGKFRQDLFFRLNTFTITLPPLRRRPEDIFEMIIFFLKKYNAKYGVKRKISSRGIEQIQAYNFPGNVRELKNILKKAVVMGENDVLEDLVNQTTSPLPQSPTMEHNLLDRDAFDFKGKLLNCEKQLMLKALERYDTTRSLAGFLKLSQSSVVRKLKIHGLSHRLRRNAQR</sequence>
<dbReference type="InterPro" id="IPR025944">
    <property type="entry name" value="Sigma_54_int_dom_CS"/>
</dbReference>
<dbReference type="RefSeq" id="WP_084071693.1">
    <property type="nucleotide sequence ID" value="NZ_FWXY01000037.1"/>
</dbReference>
<dbReference type="PROSITE" id="PS00676">
    <property type="entry name" value="SIGMA54_INTERACT_2"/>
    <property type="match status" value="1"/>
</dbReference>
<keyword evidence="2" id="KW-0058">Aromatic hydrocarbons catabolism</keyword>
<feature type="domain" description="Sigma-54 factor interaction" evidence="10">
    <location>
        <begin position="319"/>
        <end position="549"/>
    </location>
</feature>
<dbReference type="SMART" id="SM00091">
    <property type="entry name" value="PAS"/>
    <property type="match status" value="2"/>
</dbReference>
<feature type="domain" description="PAS" evidence="11">
    <location>
        <begin position="26"/>
        <end position="98"/>
    </location>
</feature>
<evidence type="ECO:0000259" key="11">
    <source>
        <dbReference type="PROSITE" id="PS50112"/>
    </source>
</evidence>
<feature type="region of interest" description="Disordered" evidence="9">
    <location>
        <begin position="1"/>
        <end position="23"/>
    </location>
</feature>
<evidence type="ECO:0000259" key="10">
    <source>
        <dbReference type="PROSITE" id="PS50045"/>
    </source>
</evidence>
<evidence type="ECO:0000256" key="5">
    <source>
        <dbReference type="ARBA" id="ARBA00023125"/>
    </source>
</evidence>
<name>A0A1W2ENU3_9BACT</name>
<feature type="coiled-coil region" evidence="8">
    <location>
        <begin position="285"/>
        <end position="312"/>
    </location>
</feature>
<evidence type="ECO:0000256" key="6">
    <source>
        <dbReference type="ARBA" id="ARBA00023163"/>
    </source>
</evidence>
<dbReference type="Gene3D" id="1.10.10.60">
    <property type="entry name" value="Homeodomain-like"/>
    <property type="match status" value="1"/>
</dbReference>
<dbReference type="InterPro" id="IPR058031">
    <property type="entry name" value="AAA_lid_NorR"/>
</dbReference>
<dbReference type="PROSITE" id="PS50112">
    <property type="entry name" value="PAS"/>
    <property type="match status" value="2"/>
</dbReference>
<evidence type="ECO:0000256" key="9">
    <source>
        <dbReference type="SAM" id="MobiDB-lite"/>
    </source>
</evidence>
<dbReference type="InterPro" id="IPR025662">
    <property type="entry name" value="Sigma_54_int_dom_ATP-bd_1"/>
</dbReference>
<dbReference type="PROSITE" id="PS00688">
    <property type="entry name" value="SIGMA54_INTERACT_3"/>
    <property type="match status" value="1"/>
</dbReference>
<dbReference type="GO" id="GO:0005524">
    <property type="term" value="F:ATP binding"/>
    <property type="evidence" value="ECO:0007669"/>
    <property type="project" value="UniProtKB-KW"/>
</dbReference>
<keyword evidence="5" id="KW-0238">DNA-binding</keyword>
<evidence type="ECO:0000256" key="2">
    <source>
        <dbReference type="ARBA" id="ARBA00022797"/>
    </source>
</evidence>
<protein>
    <recommendedName>
        <fullName evidence="7">HTH-type transcriptional regulatory protein TyrR</fullName>
    </recommendedName>
</protein>
<dbReference type="InterPro" id="IPR000700">
    <property type="entry name" value="PAS-assoc_C"/>
</dbReference>
<dbReference type="STRING" id="1121400.SAMN02746065_1378"/>
<dbReference type="Gene3D" id="1.10.8.60">
    <property type="match status" value="1"/>
</dbReference>
<dbReference type="CDD" id="cd00130">
    <property type="entry name" value="PAS"/>
    <property type="match status" value="2"/>
</dbReference>
<keyword evidence="6" id="KW-0804">Transcription</keyword>
<dbReference type="SUPFAM" id="SSF52540">
    <property type="entry name" value="P-loop containing nucleoside triphosphate hydrolases"/>
    <property type="match status" value="1"/>
</dbReference>
<dbReference type="Pfam" id="PF25601">
    <property type="entry name" value="AAA_lid_14"/>
    <property type="match status" value="1"/>
</dbReference>
<dbReference type="CDD" id="cd00009">
    <property type="entry name" value="AAA"/>
    <property type="match status" value="1"/>
</dbReference>
<dbReference type="AlphaFoldDB" id="A0A1W2ENU3"/>
<evidence type="ECO:0000313" key="13">
    <source>
        <dbReference type="EMBL" id="SMD11377.1"/>
    </source>
</evidence>
<dbReference type="GO" id="GO:0003677">
    <property type="term" value="F:DNA binding"/>
    <property type="evidence" value="ECO:0007669"/>
    <property type="project" value="UniProtKB-KW"/>
</dbReference>
<dbReference type="InterPro" id="IPR000014">
    <property type="entry name" value="PAS"/>
</dbReference>
<dbReference type="InterPro" id="IPR025943">
    <property type="entry name" value="Sigma_54_int_dom_ATP-bd_2"/>
</dbReference>
<dbReference type="InterPro" id="IPR001610">
    <property type="entry name" value="PAC"/>
</dbReference>
<organism evidence="13 14">
    <name type="scientific">Desulfocicer vacuolatum DSM 3385</name>
    <dbReference type="NCBI Taxonomy" id="1121400"/>
    <lineage>
        <taxon>Bacteria</taxon>
        <taxon>Pseudomonadati</taxon>
        <taxon>Thermodesulfobacteriota</taxon>
        <taxon>Desulfobacteria</taxon>
        <taxon>Desulfobacterales</taxon>
        <taxon>Desulfobacteraceae</taxon>
        <taxon>Desulfocicer</taxon>
    </lineage>
</organism>
<keyword evidence="8" id="KW-0175">Coiled coil</keyword>
<dbReference type="PANTHER" id="PTHR32071">
    <property type="entry name" value="TRANSCRIPTIONAL REGULATORY PROTEIN"/>
    <property type="match status" value="1"/>
</dbReference>
<evidence type="ECO:0000313" key="14">
    <source>
        <dbReference type="Proteomes" id="UP000192418"/>
    </source>
</evidence>
<dbReference type="Pfam" id="PF00158">
    <property type="entry name" value="Sigma54_activat"/>
    <property type="match status" value="1"/>
</dbReference>
<proteinExistence type="predicted"/>
<dbReference type="InterPro" id="IPR027417">
    <property type="entry name" value="P-loop_NTPase"/>
</dbReference>
<dbReference type="OrthoDB" id="9763792at2"/>
<dbReference type="PROSITE" id="PS50045">
    <property type="entry name" value="SIGMA54_INTERACT_4"/>
    <property type="match status" value="1"/>
</dbReference>
<dbReference type="InterPro" id="IPR002078">
    <property type="entry name" value="Sigma_54_int"/>
</dbReference>